<proteinExistence type="predicted"/>
<evidence type="ECO:0000313" key="1">
    <source>
        <dbReference type="EMBL" id="TEY68079.1"/>
    </source>
</evidence>
<dbReference type="OrthoDB" id="66144at2759"/>
<comment type="caution">
    <text evidence="1">The sequence shown here is derived from an EMBL/GenBank/DDBJ whole genome shotgun (WGS) entry which is preliminary data.</text>
</comment>
<keyword evidence="2" id="KW-1185">Reference proteome</keyword>
<dbReference type="AlphaFoldDB" id="A0A4Y8D6M7"/>
<gene>
    <name evidence="1" type="ORF">BOTCAL_0123g00080</name>
</gene>
<organism evidence="1 2">
    <name type="scientific">Botryotinia calthae</name>
    <dbReference type="NCBI Taxonomy" id="38488"/>
    <lineage>
        <taxon>Eukaryota</taxon>
        <taxon>Fungi</taxon>
        <taxon>Dikarya</taxon>
        <taxon>Ascomycota</taxon>
        <taxon>Pezizomycotina</taxon>
        <taxon>Leotiomycetes</taxon>
        <taxon>Helotiales</taxon>
        <taxon>Sclerotiniaceae</taxon>
        <taxon>Botryotinia</taxon>
    </lineage>
</organism>
<dbReference type="STRING" id="38488.A0A4Y8D6M7"/>
<evidence type="ECO:0008006" key="3">
    <source>
        <dbReference type="Google" id="ProtNLM"/>
    </source>
</evidence>
<accession>A0A4Y8D6M7</accession>
<evidence type="ECO:0000313" key="2">
    <source>
        <dbReference type="Proteomes" id="UP000297299"/>
    </source>
</evidence>
<protein>
    <recommendedName>
        <fullName evidence="3">Methyltransferase type 11 domain-containing protein</fullName>
    </recommendedName>
</protein>
<dbReference type="Proteomes" id="UP000297299">
    <property type="component" value="Unassembled WGS sequence"/>
</dbReference>
<reference evidence="1 2" key="1">
    <citation type="submission" date="2017-11" db="EMBL/GenBank/DDBJ databases">
        <title>Comparative genomics of Botrytis spp.</title>
        <authorList>
            <person name="Valero-Jimenez C.A."/>
            <person name="Tapia P."/>
            <person name="Veloso J."/>
            <person name="Silva-Moreno E."/>
            <person name="Staats M."/>
            <person name="Valdes J.H."/>
            <person name="Van Kan J.A.L."/>
        </authorList>
    </citation>
    <scope>NUCLEOTIDE SEQUENCE [LARGE SCALE GENOMIC DNA]</scope>
    <source>
        <strain evidence="1 2">MUCL2830</strain>
    </source>
</reference>
<dbReference type="EMBL" id="PHWZ01000123">
    <property type="protein sequence ID" value="TEY68079.1"/>
    <property type="molecule type" value="Genomic_DNA"/>
</dbReference>
<sequence length="164" mass="18890">MRSTRWGDPEQVISLSVGTVENAVEMFAANTFDFILMNPVFAFEHYSPQSERNQVLTKEPYRVYAPTGITRHLTQDTLQSLLQKSEVLSRTIDLVPHQISFPNYDRLTAFEMANIFGNFLDFNSLPEELRDRAKQNVIKVYQALDRREGIPMTVTLLMAIAKKF</sequence>
<name>A0A4Y8D6M7_9HELO</name>